<proteinExistence type="predicted"/>
<evidence type="ECO:0000313" key="2">
    <source>
        <dbReference type="Proteomes" id="UP000828390"/>
    </source>
</evidence>
<reference evidence="1" key="2">
    <citation type="submission" date="2020-11" db="EMBL/GenBank/DDBJ databases">
        <authorList>
            <person name="McCartney M.A."/>
            <person name="Auch B."/>
            <person name="Kono T."/>
            <person name="Mallez S."/>
            <person name="Becker A."/>
            <person name="Gohl D.M."/>
            <person name="Silverstein K.A.T."/>
            <person name="Koren S."/>
            <person name="Bechman K.B."/>
            <person name="Herman A."/>
            <person name="Abrahante J.E."/>
            <person name="Garbe J."/>
        </authorList>
    </citation>
    <scope>NUCLEOTIDE SEQUENCE</scope>
    <source>
        <strain evidence="1">Duluth1</strain>
        <tissue evidence="1">Whole animal</tissue>
    </source>
</reference>
<accession>A0A9D4NNZ0</accession>
<dbReference type="AlphaFoldDB" id="A0A9D4NNZ0"/>
<organism evidence="1 2">
    <name type="scientific">Dreissena polymorpha</name>
    <name type="common">Zebra mussel</name>
    <name type="synonym">Mytilus polymorpha</name>
    <dbReference type="NCBI Taxonomy" id="45954"/>
    <lineage>
        <taxon>Eukaryota</taxon>
        <taxon>Metazoa</taxon>
        <taxon>Spiralia</taxon>
        <taxon>Lophotrochozoa</taxon>
        <taxon>Mollusca</taxon>
        <taxon>Bivalvia</taxon>
        <taxon>Autobranchia</taxon>
        <taxon>Heteroconchia</taxon>
        <taxon>Euheterodonta</taxon>
        <taxon>Imparidentia</taxon>
        <taxon>Neoheterodontei</taxon>
        <taxon>Myida</taxon>
        <taxon>Dreissenoidea</taxon>
        <taxon>Dreissenidae</taxon>
        <taxon>Dreissena</taxon>
    </lineage>
</organism>
<comment type="caution">
    <text evidence="1">The sequence shown here is derived from an EMBL/GenBank/DDBJ whole genome shotgun (WGS) entry which is preliminary data.</text>
</comment>
<evidence type="ECO:0000313" key="1">
    <source>
        <dbReference type="EMBL" id="KAH3897117.1"/>
    </source>
</evidence>
<dbReference type="Proteomes" id="UP000828390">
    <property type="component" value="Unassembled WGS sequence"/>
</dbReference>
<dbReference type="EMBL" id="JAIWYP010000001">
    <property type="protein sequence ID" value="KAH3897117.1"/>
    <property type="molecule type" value="Genomic_DNA"/>
</dbReference>
<gene>
    <name evidence="1" type="ORF">DPMN_021302</name>
</gene>
<keyword evidence="2" id="KW-1185">Reference proteome</keyword>
<reference evidence="1" key="1">
    <citation type="journal article" date="2019" name="bioRxiv">
        <title>The Genome of the Zebra Mussel, Dreissena polymorpha: A Resource for Invasive Species Research.</title>
        <authorList>
            <person name="McCartney M.A."/>
            <person name="Auch B."/>
            <person name="Kono T."/>
            <person name="Mallez S."/>
            <person name="Zhang Y."/>
            <person name="Obille A."/>
            <person name="Becker A."/>
            <person name="Abrahante J.E."/>
            <person name="Garbe J."/>
            <person name="Badalamenti J.P."/>
            <person name="Herman A."/>
            <person name="Mangelson H."/>
            <person name="Liachko I."/>
            <person name="Sullivan S."/>
            <person name="Sone E.D."/>
            <person name="Koren S."/>
            <person name="Silverstein K.A.T."/>
            <person name="Beckman K.B."/>
            <person name="Gohl D.M."/>
        </authorList>
    </citation>
    <scope>NUCLEOTIDE SEQUENCE</scope>
    <source>
        <strain evidence="1">Duluth1</strain>
        <tissue evidence="1">Whole animal</tissue>
    </source>
</reference>
<name>A0A9D4NNZ0_DREPO</name>
<protein>
    <submittedName>
        <fullName evidence="1">Uncharacterized protein</fullName>
    </submittedName>
</protein>
<sequence>MDSGRTGVFGANVRRRVVAVAKHAGVPARILLVTWRGTLALAITLSPRNAPKMFAQEGVNTAFTVLFR</sequence>